<accession>W7U0H5</accession>
<evidence type="ECO:0000313" key="2">
    <source>
        <dbReference type="Proteomes" id="UP000019335"/>
    </source>
</evidence>
<evidence type="ECO:0000313" key="1">
    <source>
        <dbReference type="EMBL" id="EWM26416.1"/>
    </source>
</evidence>
<organism evidence="1 2">
    <name type="scientific">Nannochloropsis gaditana</name>
    <dbReference type="NCBI Taxonomy" id="72520"/>
    <lineage>
        <taxon>Eukaryota</taxon>
        <taxon>Sar</taxon>
        <taxon>Stramenopiles</taxon>
        <taxon>Ochrophyta</taxon>
        <taxon>Eustigmatophyceae</taxon>
        <taxon>Eustigmatales</taxon>
        <taxon>Monodopsidaceae</taxon>
        <taxon>Nannochloropsis</taxon>
    </lineage>
</organism>
<comment type="caution">
    <text evidence="1">The sequence shown here is derived from an EMBL/GenBank/DDBJ whole genome shotgun (WGS) entry which is preliminary data.</text>
</comment>
<reference evidence="1 2" key="1">
    <citation type="journal article" date="2014" name="Mol. Plant">
        <title>Chromosome Scale Genome Assembly and Transcriptome Profiling of Nannochloropsis gaditana in Nitrogen Depletion.</title>
        <authorList>
            <person name="Corteggiani Carpinelli E."/>
            <person name="Telatin A."/>
            <person name="Vitulo N."/>
            <person name="Forcato C."/>
            <person name="D'Angelo M."/>
            <person name="Schiavon R."/>
            <person name="Vezzi A."/>
            <person name="Giacometti G.M."/>
            <person name="Morosinotto T."/>
            <person name="Valle G."/>
        </authorList>
    </citation>
    <scope>NUCLEOTIDE SEQUENCE [LARGE SCALE GENOMIC DNA]</scope>
    <source>
        <strain evidence="1 2">B-31</strain>
    </source>
</reference>
<dbReference type="Gene3D" id="3.40.50.300">
    <property type="entry name" value="P-loop containing nucleotide triphosphate hydrolases"/>
    <property type="match status" value="1"/>
</dbReference>
<gene>
    <name evidence="1" type="ORF">Naga_102147g1</name>
</gene>
<dbReference type="EMBL" id="AZIL01000665">
    <property type="protein sequence ID" value="EWM26416.1"/>
    <property type="molecule type" value="Genomic_DNA"/>
</dbReference>
<dbReference type="Proteomes" id="UP000019335">
    <property type="component" value="Chromosome 9"/>
</dbReference>
<name>W7U0H5_9STRA</name>
<keyword evidence="2" id="KW-1185">Reference proteome</keyword>
<protein>
    <submittedName>
        <fullName evidence="1">Uncharacterized protein</fullName>
    </submittedName>
</protein>
<feature type="non-terminal residue" evidence="1">
    <location>
        <position position="88"/>
    </location>
</feature>
<dbReference type="AlphaFoldDB" id="W7U0H5"/>
<sequence>MPNGHYLLGAVGKTLNYLALRYGLAVVVTNGVVLDRSSTPSIPSSSASSAPSPSLWGCRPALGVYWSIYPSLRLMLRLHGGGGGREGG</sequence>
<proteinExistence type="predicted"/>
<dbReference type="InterPro" id="IPR027417">
    <property type="entry name" value="P-loop_NTPase"/>
</dbReference>